<evidence type="ECO:0000259" key="1">
    <source>
        <dbReference type="Pfam" id="PF13473"/>
    </source>
</evidence>
<dbReference type="PROSITE" id="PS51257">
    <property type="entry name" value="PROKAR_LIPOPROTEIN"/>
    <property type="match status" value="1"/>
</dbReference>
<dbReference type="EMBL" id="CP007174">
    <property type="protein sequence ID" value="AIF83757.1"/>
    <property type="molecule type" value="Genomic_DNA"/>
</dbReference>
<dbReference type="AlphaFoldDB" id="A0A075MSI8"/>
<dbReference type="InterPro" id="IPR028096">
    <property type="entry name" value="EfeO_Cupredoxin"/>
</dbReference>
<dbReference type="STRING" id="1459636.NTE_01696"/>
<evidence type="ECO:0000313" key="3">
    <source>
        <dbReference type="Proteomes" id="UP000028194"/>
    </source>
</evidence>
<feature type="domain" description="EfeO-type cupredoxin-like" evidence="1">
    <location>
        <begin position="57"/>
        <end position="131"/>
    </location>
</feature>
<organism evidence="2 3">
    <name type="scientific">Candidatus Nitrososphaera evergladensis SR1</name>
    <dbReference type="NCBI Taxonomy" id="1459636"/>
    <lineage>
        <taxon>Archaea</taxon>
        <taxon>Nitrososphaerota</taxon>
        <taxon>Nitrososphaeria</taxon>
        <taxon>Nitrososphaerales</taxon>
        <taxon>Nitrososphaeraceae</taxon>
        <taxon>Nitrososphaera</taxon>
    </lineage>
</organism>
<dbReference type="eggNOG" id="arCOG02926">
    <property type="taxonomic scope" value="Archaea"/>
</dbReference>
<dbReference type="RefSeq" id="WP_148700469.1">
    <property type="nucleotide sequence ID" value="NZ_CP007174.1"/>
</dbReference>
<proteinExistence type="predicted"/>
<dbReference type="Gene3D" id="2.60.40.420">
    <property type="entry name" value="Cupredoxins - blue copper proteins"/>
    <property type="match status" value="1"/>
</dbReference>
<accession>A0A075MSI8</accession>
<dbReference type="SUPFAM" id="SSF49503">
    <property type="entry name" value="Cupredoxins"/>
    <property type="match status" value="1"/>
</dbReference>
<dbReference type="GeneID" id="41597466"/>
<sequence length="139" mass="15021">MSVRNNVIAIVAISCIVVGGLWAVGNLTKETKEADVSHVEGILLLAERSTFNSTNPDISVQVDVPKKLVVLNKDIVIHDLQIKDNSGGILNFETAPLKTEQHFNAAIVAYKPGTYEYFCSYHPTMRGKIIATPAPASAS</sequence>
<protein>
    <submittedName>
        <fullName evidence="2">Heme/copper-type cytochrome/quinol oxidases, subunit 2</fullName>
    </submittedName>
</protein>
<dbReference type="OrthoDB" id="8698at2157"/>
<dbReference type="InterPro" id="IPR008972">
    <property type="entry name" value="Cupredoxin"/>
</dbReference>
<dbReference type="Proteomes" id="UP000028194">
    <property type="component" value="Chromosome"/>
</dbReference>
<reference evidence="2 3" key="1">
    <citation type="journal article" date="2014" name="PLoS ONE">
        <title>Genome Sequence of Candidatus Nitrososphaera evergladensis from Group I.1b Enriched from Everglades Soil Reveals Novel Genomic Features of the Ammonia-Oxidizing Archaea.</title>
        <authorList>
            <person name="Zhalnina K.V."/>
            <person name="Dias R."/>
            <person name="Leonard M.T."/>
            <person name="Dorr de Quadros P."/>
            <person name="Camargo F.A."/>
            <person name="Drew J.C."/>
            <person name="Farmerie W.G."/>
            <person name="Daroub S.H."/>
            <person name="Triplett E.W."/>
        </authorList>
    </citation>
    <scope>NUCLEOTIDE SEQUENCE [LARGE SCALE GENOMIC DNA]</scope>
    <source>
        <strain evidence="2 3">SR1</strain>
    </source>
</reference>
<name>A0A075MSI8_9ARCH</name>
<gene>
    <name evidence="2" type="ORF">NTE_01696</name>
</gene>
<dbReference type="Pfam" id="PF13473">
    <property type="entry name" value="Cupredoxin_1"/>
    <property type="match status" value="1"/>
</dbReference>
<keyword evidence="3" id="KW-1185">Reference proteome</keyword>
<dbReference type="HOGENOM" id="CLU_1933325_0_0_2"/>
<dbReference type="KEGG" id="nev:NTE_01696"/>
<evidence type="ECO:0000313" key="2">
    <source>
        <dbReference type="EMBL" id="AIF83757.1"/>
    </source>
</evidence>